<reference evidence="4" key="2">
    <citation type="submission" date="2023-02" db="EMBL/GenBank/DDBJ databases">
        <title>'Rhodoalgimonas zhirmunskyi' gen. nov., isolated from a red alga.</title>
        <authorList>
            <person name="Nedashkovskaya O.I."/>
            <person name="Otstavnykh N.Y."/>
            <person name="Bystritskaya E.P."/>
            <person name="Balabanova L.A."/>
            <person name="Isaeva M.P."/>
        </authorList>
    </citation>
    <scope>NUCLEOTIDE SEQUENCE</scope>
    <source>
        <strain evidence="4">KCTC 52189</strain>
    </source>
</reference>
<protein>
    <submittedName>
        <fullName evidence="4">GNAT family N-acetyltransferase</fullName>
    </submittedName>
</protein>
<reference evidence="4" key="1">
    <citation type="submission" date="2022-07" db="EMBL/GenBank/DDBJ databases">
        <authorList>
            <person name="Otstavnykh N."/>
            <person name="Isaeva M."/>
            <person name="Bystritskaya E."/>
        </authorList>
    </citation>
    <scope>NUCLEOTIDE SEQUENCE</scope>
    <source>
        <strain evidence="4">KCTC 52189</strain>
    </source>
</reference>
<organism evidence="4 5">
    <name type="scientific">Marimonas arenosa</name>
    <dbReference type="NCBI Taxonomy" id="1795305"/>
    <lineage>
        <taxon>Bacteria</taxon>
        <taxon>Pseudomonadati</taxon>
        <taxon>Pseudomonadota</taxon>
        <taxon>Alphaproteobacteria</taxon>
        <taxon>Rhodobacterales</taxon>
        <taxon>Paracoccaceae</taxon>
        <taxon>Marimonas</taxon>
    </lineage>
</organism>
<gene>
    <name evidence="4" type="ORF">NO357_14810</name>
</gene>
<dbReference type="InterPro" id="IPR000182">
    <property type="entry name" value="GNAT_dom"/>
</dbReference>
<dbReference type="RefSeq" id="WP_306736458.1">
    <property type="nucleotide sequence ID" value="NZ_JANHAX010000004.1"/>
</dbReference>
<dbReference type="EMBL" id="JANHAX010000004">
    <property type="protein sequence ID" value="MDQ2091174.1"/>
    <property type="molecule type" value="Genomic_DNA"/>
</dbReference>
<feature type="domain" description="N-acetyltransferase" evidence="3">
    <location>
        <begin position="4"/>
        <end position="172"/>
    </location>
</feature>
<dbReference type="InterPro" id="IPR050832">
    <property type="entry name" value="Bact_Acetyltransf"/>
</dbReference>
<comment type="caution">
    <text evidence="4">The sequence shown here is derived from an EMBL/GenBank/DDBJ whole genome shotgun (WGS) entry which is preliminary data.</text>
</comment>
<dbReference type="InterPro" id="IPR016181">
    <property type="entry name" value="Acyl_CoA_acyltransferase"/>
</dbReference>
<evidence type="ECO:0000259" key="3">
    <source>
        <dbReference type="PROSITE" id="PS51186"/>
    </source>
</evidence>
<keyword evidence="1" id="KW-0808">Transferase</keyword>
<dbReference type="PANTHER" id="PTHR43877">
    <property type="entry name" value="AMINOALKYLPHOSPHONATE N-ACETYLTRANSFERASE-RELATED-RELATED"/>
    <property type="match status" value="1"/>
</dbReference>
<dbReference type="CDD" id="cd04301">
    <property type="entry name" value="NAT_SF"/>
    <property type="match status" value="1"/>
</dbReference>
<dbReference type="PANTHER" id="PTHR43877:SF2">
    <property type="entry name" value="AMINOALKYLPHOSPHONATE N-ACETYLTRANSFERASE-RELATED"/>
    <property type="match status" value="1"/>
</dbReference>
<evidence type="ECO:0000256" key="2">
    <source>
        <dbReference type="ARBA" id="ARBA00023315"/>
    </source>
</evidence>
<name>A0AAE4B6B7_9RHOB</name>
<dbReference type="Gene3D" id="3.40.630.30">
    <property type="match status" value="1"/>
</dbReference>
<dbReference type="SUPFAM" id="SSF55729">
    <property type="entry name" value="Acyl-CoA N-acyltransferases (Nat)"/>
    <property type="match status" value="1"/>
</dbReference>
<evidence type="ECO:0000313" key="5">
    <source>
        <dbReference type="Proteomes" id="UP001226762"/>
    </source>
</evidence>
<dbReference type="Pfam" id="PF00583">
    <property type="entry name" value="Acetyltransf_1"/>
    <property type="match status" value="1"/>
</dbReference>
<dbReference type="Proteomes" id="UP001226762">
    <property type="component" value="Unassembled WGS sequence"/>
</dbReference>
<accession>A0AAE4B6B7</accession>
<sequence length="172" mass="19702">MTKIAVRLASSEDDTETARALCREWLDWHWENYPPDWPKGDDHPMDPVEFQKTLKDLPNLHKRPLGGILIASVDGKPCGCVMYSQASSGVAEFKRMFVSPDGRGHGLGRKMLDHMFEQMATDGYTRVFFSSATFLKHARAMYENAGFVPMRHPAGFPDDWRDKVYFMERSLN</sequence>
<keyword evidence="5" id="KW-1185">Reference proteome</keyword>
<proteinExistence type="predicted"/>
<dbReference type="GO" id="GO:0016747">
    <property type="term" value="F:acyltransferase activity, transferring groups other than amino-acyl groups"/>
    <property type="evidence" value="ECO:0007669"/>
    <property type="project" value="InterPro"/>
</dbReference>
<keyword evidence="2" id="KW-0012">Acyltransferase</keyword>
<dbReference type="AlphaFoldDB" id="A0AAE4B6B7"/>
<evidence type="ECO:0000256" key="1">
    <source>
        <dbReference type="ARBA" id="ARBA00022679"/>
    </source>
</evidence>
<dbReference type="PROSITE" id="PS51186">
    <property type="entry name" value="GNAT"/>
    <property type="match status" value="1"/>
</dbReference>
<evidence type="ECO:0000313" key="4">
    <source>
        <dbReference type="EMBL" id="MDQ2091174.1"/>
    </source>
</evidence>